<dbReference type="AlphaFoldDB" id="A0A918DT89"/>
<evidence type="ECO:0000256" key="3">
    <source>
        <dbReference type="ARBA" id="ARBA00023268"/>
    </source>
</evidence>
<evidence type="ECO:0000313" key="5">
    <source>
        <dbReference type="Proteomes" id="UP000599578"/>
    </source>
</evidence>
<dbReference type="SUPFAM" id="SSF52096">
    <property type="entry name" value="ClpP/crotonase"/>
    <property type="match status" value="1"/>
</dbReference>
<keyword evidence="2" id="KW-0456">Lyase</keyword>
<name>A0A918DT89_9GAMM</name>
<evidence type="ECO:0000313" key="4">
    <source>
        <dbReference type="EMBL" id="GGO81868.1"/>
    </source>
</evidence>
<evidence type="ECO:0000256" key="1">
    <source>
        <dbReference type="ARBA" id="ARBA00023235"/>
    </source>
</evidence>
<dbReference type="GO" id="GO:0016829">
    <property type="term" value="F:lyase activity"/>
    <property type="evidence" value="ECO:0007669"/>
    <property type="project" value="UniProtKB-KW"/>
</dbReference>
<dbReference type="InterPro" id="IPR001753">
    <property type="entry name" value="Enoyl-CoA_hydra/iso"/>
</dbReference>
<keyword evidence="5" id="KW-1185">Reference proteome</keyword>
<comment type="caution">
    <text evidence="4">The sequence shown here is derived from an EMBL/GenBank/DDBJ whole genome shotgun (WGS) entry which is preliminary data.</text>
</comment>
<proteinExistence type="predicted"/>
<accession>A0A918DT89</accession>
<dbReference type="PANTHER" id="PTHR23309">
    <property type="entry name" value="3-HYDROXYACYL-COA DEHYROGENASE"/>
    <property type="match status" value="1"/>
</dbReference>
<reference evidence="4 5" key="1">
    <citation type="journal article" date="2014" name="Int. J. Syst. Evol. Microbiol.">
        <title>Complete genome sequence of Corynebacterium casei LMG S-19264T (=DSM 44701T), isolated from a smear-ripened cheese.</title>
        <authorList>
            <consortium name="US DOE Joint Genome Institute (JGI-PGF)"/>
            <person name="Walter F."/>
            <person name="Albersmeier A."/>
            <person name="Kalinowski J."/>
            <person name="Ruckert C."/>
        </authorList>
    </citation>
    <scope>NUCLEOTIDE SEQUENCE [LARGE SCALE GENOMIC DNA]</scope>
    <source>
        <strain evidence="4 5">CGMCC 1.7286</strain>
    </source>
</reference>
<dbReference type="EMBL" id="BMLT01000005">
    <property type="protein sequence ID" value="GGO81868.1"/>
    <property type="molecule type" value="Genomic_DNA"/>
</dbReference>
<dbReference type="Gene3D" id="3.90.226.10">
    <property type="entry name" value="2-enoyl-CoA Hydratase, Chain A, domain 1"/>
    <property type="match status" value="1"/>
</dbReference>
<dbReference type="Proteomes" id="UP000599578">
    <property type="component" value="Unassembled WGS sequence"/>
</dbReference>
<dbReference type="Pfam" id="PF00378">
    <property type="entry name" value="ECH_1"/>
    <property type="match status" value="1"/>
</dbReference>
<dbReference type="RefSeq" id="WP_188860638.1">
    <property type="nucleotide sequence ID" value="NZ_BMLT01000005.1"/>
</dbReference>
<dbReference type="InterPro" id="IPR029045">
    <property type="entry name" value="ClpP/crotonase-like_dom_sf"/>
</dbReference>
<dbReference type="GO" id="GO:0003857">
    <property type="term" value="F:(3S)-3-hydroxyacyl-CoA dehydrogenase (NAD+) activity"/>
    <property type="evidence" value="ECO:0007669"/>
    <property type="project" value="TreeGrafter"/>
</dbReference>
<organism evidence="4 5">
    <name type="scientific">Marinobacterium nitratireducens</name>
    <dbReference type="NCBI Taxonomy" id="518897"/>
    <lineage>
        <taxon>Bacteria</taxon>
        <taxon>Pseudomonadati</taxon>
        <taxon>Pseudomonadota</taxon>
        <taxon>Gammaproteobacteria</taxon>
        <taxon>Oceanospirillales</taxon>
        <taxon>Oceanospirillaceae</taxon>
        <taxon>Marinobacterium</taxon>
    </lineage>
</organism>
<dbReference type="GO" id="GO:0006635">
    <property type="term" value="P:fatty acid beta-oxidation"/>
    <property type="evidence" value="ECO:0007669"/>
    <property type="project" value="TreeGrafter"/>
</dbReference>
<sequence length="193" mass="20573">MRALVSLELSGNIGVIRVDNPQGNMLSQPVRAGLLEAIELAGQTSEIGAVVLLCEGDTFISESNGPELDTLTQFSSLQSVVTAFERCDKPLICAVQGKASGIGLDIALACQYRIANRNTQIVLPWARAAVTRMAKCLCRPIDAGLVGRSICADDAQEFGILHLVVEEDAHTTALAIGQSLAVRLPAENKMRFP</sequence>
<dbReference type="PANTHER" id="PTHR23309:SF49">
    <property type="entry name" value="PEROXISOMAL BIFUNCTIONAL ENZYME"/>
    <property type="match status" value="1"/>
</dbReference>
<evidence type="ECO:0008006" key="6">
    <source>
        <dbReference type="Google" id="ProtNLM"/>
    </source>
</evidence>
<keyword evidence="1" id="KW-0413">Isomerase</keyword>
<dbReference type="CDD" id="cd06558">
    <property type="entry name" value="crotonase-like"/>
    <property type="match status" value="1"/>
</dbReference>
<evidence type="ECO:0000256" key="2">
    <source>
        <dbReference type="ARBA" id="ARBA00023239"/>
    </source>
</evidence>
<protein>
    <recommendedName>
        <fullName evidence="6">Enoyl-CoA hydratase</fullName>
    </recommendedName>
</protein>
<keyword evidence="3" id="KW-0511">Multifunctional enzyme</keyword>
<gene>
    <name evidence="4" type="ORF">GCM10011348_21870</name>
</gene>
<dbReference type="GO" id="GO:0016853">
    <property type="term" value="F:isomerase activity"/>
    <property type="evidence" value="ECO:0007669"/>
    <property type="project" value="UniProtKB-KW"/>
</dbReference>